<feature type="compositionally biased region" description="Low complexity" evidence="1">
    <location>
        <begin position="42"/>
        <end position="71"/>
    </location>
</feature>
<accession>A0A9W8MAK5</accession>
<feature type="region of interest" description="Disordered" evidence="1">
    <location>
        <begin position="92"/>
        <end position="119"/>
    </location>
</feature>
<comment type="caution">
    <text evidence="2">The sequence shown here is derived from an EMBL/GenBank/DDBJ whole genome shotgun (WGS) entry which is preliminary data.</text>
</comment>
<evidence type="ECO:0000256" key="1">
    <source>
        <dbReference type="SAM" id="MobiDB-lite"/>
    </source>
</evidence>
<proteinExistence type="predicted"/>
<feature type="compositionally biased region" description="Polar residues" evidence="1">
    <location>
        <begin position="93"/>
        <end position="105"/>
    </location>
</feature>
<dbReference type="EMBL" id="JANBPK010001476">
    <property type="protein sequence ID" value="KAJ2922762.1"/>
    <property type="molecule type" value="Genomic_DNA"/>
</dbReference>
<keyword evidence="3" id="KW-1185">Reference proteome</keyword>
<dbReference type="OrthoDB" id="3048627at2759"/>
<evidence type="ECO:0008006" key="4">
    <source>
        <dbReference type="Google" id="ProtNLM"/>
    </source>
</evidence>
<feature type="non-terminal residue" evidence="2">
    <location>
        <position position="320"/>
    </location>
</feature>
<evidence type="ECO:0000313" key="3">
    <source>
        <dbReference type="Proteomes" id="UP001140091"/>
    </source>
</evidence>
<evidence type="ECO:0000313" key="2">
    <source>
        <dbReference type="EMBL" id="KAJ2922762.1"/>
    </source>
</evidence>
<gene>
    <name evidence="2" type="ORF">H1R20_g14323</name>
</gene>
<name>A0A9W8MAK5_9AGAR</name>
<reference evidence="2" key="1">
    <citation type="submission" date="2022-06" db="EMBL/GenBank/DDBJ databases">
        <title>Genome Sequence of Candolleomyces eurysporus.</title>
        <authorList>
            <person name="Buettner E."/>
        </authorList>
    </citation>
    <scope>NUCLEOTIDE SEQUENCE</scope>
    <source>
        <strain evidence="2">VTCC 930004</strain>
    </source>
</reference>
<dbReference type="Proteomes" id="UP001140091">
    <property type="component" value="Unassembled WGS sequence"/>
</dbReference>
<organism evidence="2 3">
    <name type="scientific">Candolleomyces eurysporus</name>
    <dbReference type="NCBI Taxonomy" id="2828524"/>
    <lineage>
        <taxon>Eukaryota</taxon>
        <taxon>Fungi</taxon>
        <taxon>Dikarya</taxon>
        <taxon>Basidiomycota</taxon>
        <taxon>Agaricomycotina</taxon>
        <taxon>Agaricomycetes</taxon>
        <taxon>Agaricomycetidae</taxon>
        <taxon>Agaricales</taxon>
        <taxon>Agaricineae</taxon>
        <taxon>Psathyrellaceae</taxon>
        <taxon>Candolleomyces</taxon>
    </lineage>
</organism>
<protein>
    <recommendedName>
        <fullName evidence="4">F-box domain-containing protein</fullName>
    </recommendedName>
</protein>
<dbReference type="AlphaFoldDB" id="A0A9W8MAK5"/>
<feature type="region of interest" description="Disordered" evidence="1">
    <location>
        <begin position="35"/>
        <end position="80"/>
    </location>
</feature>
<sequence>MKRPGSENYIDSLPNELLLETFKLVYASVHPTVAPEWEPCSEDNASSFDSDSSNGLAGSSNSEEESSVTSLDRVQSEDRSIASNSAHYHDGLANSNDISSASTHSGEAGESDDDSDTDSLNMTIEDFARAVLEEVANEEEWDESDDPLAPSAFPYALAGVCNRWRRLMISVPEFWTRVVISIDSPDPLYTFARHVERLPHRHELETIVITHRAHGRELLGSEEEAEAEAEHQSAASKMEPILQAIGPYLEDLKCLNATLPSPSDTTSILQAFITASTGTLFSLGSLTLVNRLSSPVVPLEIPSPEASKSLGFFLAPEAQP</sequence>